<dbReference type="AlphaFoldDB" id="A0A965ZIM6"/>
<comment type="caution">
    <text evidence="1">The sequence shown here is derived from an EMBL/GenBank/DDBJ whole genome shotgun (WGS) entry which is preliminary data.</text>
</comment>
<accession>A0A965ZIM6</accession>
<proteinExistence type="predicted"/>
<sequence length="175" mass="20400">MSINTYGLKEIKAELKHLSTTQLADLCLRMVKYKKENKELLGYLLFEAHDQDAFIASVKGEAGMMFSQLSGPSYQMAKGIRKILRLVNKHIKFTGSKQAEVELLLQFCKDYLDYADRRGNYKPLQQILIRQFTKIKAAIGKLQEDLQFDYQQEYNDLVMDADKKLSWIRKSEFLM</sequence>
<name>A0A965ZIM6_9SPHI</name>
<reference evidence="1" key="1">
    <citation type="submission" date="2020-01" db="EMBL/GenBank/DDBJ databases">
        <authorList>
            <person name="Seo Y.L."/>
        </authorList>
    </citation>
    <scope>NUCLEOTIDE SEQUENCE</scope>
    <source>
        <strain evidence="1">R11</strain>
    </source>
</reference>
<evidence type="ECO:0000313" key="2">
    <source>
        <dbReference type="Proteomes" id="UP000638732"/>
    </source>
</evidence>
<evidence type="ECO:0000313" key="1">
    <source>
        <dbReference type="EMBL" id="NCD71808.1"/>
    </source>
</evidence>
<organism evidence="1 2">
    <name type="scientific">Mucilaginibacter agri</name>
    <dbReference type="NCBI Taxonomy" id="2695265"/>
    <lineage>
        <taxon>Bacteria</taxon>
        <taxon>Pseudomonadati</taxon>
        <taxon>Bacteroidota</taxon>
        <taxon>Sphingobacteriia</taxon>
        <taxon>Sphingobacteriales</taxon>
        <taxon>Sphingobacteriaceae</taxon>
        <taxon>Mucilaginibacter</taxon>
    </lineage>
</organism>
<reference evidence="1" key="2">
    <citation type="submission" date="2020-10" db="EMBL/GenBank/DDBJ databases">
        <title>Mucilaginibacter sp. nov., isolated from soil.</title>
        <authorList>
            <person name="Jeon C.O."/>
        </authorList>
    </citation>
    <scope>NUCLEOTIDE SEQUENCE</scope>
    <source>
        <strain evidence="1">R11</strain>
    </source>
</reference>
<keyword evidence="2" id="KW-1185">Reference proteome</keyword>
<gene>
    <name evidence="1" type="ORF">GSY63_20765</name>
</gene>
<dbReference type="Proteomes" id="UP000638732">
    <property type="component" value="Unassembled WGS sequence"/>
</dbReference>
<protein>
    <submittedName>
        <fullName evidence="1">Uncharacterized protein</fullName>
    </submittedName>
</protein>
<dbReference type="RefSeq" id="WP_166587785.1">
    <property type="nucleotide sequence ID" value="NZ_WWEO01000045.1"/>
</dbReference>
<dbReference type="EMBL" id="WWEO01000045">
    <property type="protein sequence ID" value="NCD71808.1"/>
    <property type="molecule type" value="Genomic_DNA"/>
</dbReference>